<evidence type="ECO:0000313" key="5">
    <source>
        <dbReference type="Proteomes" id="UP000033632"/>
    </source>
</evidence>
<dbReference type="Gene3D" id="3.40.190.10">
    <property type="entry name" value="Periplasmic binding protein-like II"/>
    <property type="match status" value="1"/>
</dbReference>
<dbReference type="InterPro" id="IPR006311">
    <property type="entry name" value="TAT_signal"/>
</dbReference>
<evidence type="ECO:0000256" key="1">
    <source>
        <dbReference type="ARBA" id="ARBA00004418"/>
    </source>
</evidence>
<sequence>MQAPKREEFMIRTFAPTRRQFLKLGGLAASSIALGGLGGRAFAQGSQYKEAPQLAEMVASGTLPSVDERLPEAPVVVEPLESVGTYGGHLRTGIIQNRGFQARSAWGPEPILRISRDGQSVEPNLAESWEYTNDGKTFVLHLRRGIKWSDGASFDASGFDFWWNHVNLNAELSPAPMAQFMVQGEVPTFEMVDDHTVQWTFVAPHANLPALLAHGPGGSIPRYLPRHYLEQFHADFADEAALNGRVAEAGFSTWAELFNNRSNVQWLMPFDNPAMPTLLPFKLSRPMQLNVLVADRNPYYWKVDPEGQQLPYVDDIVLTNYESGEVRDAAIAAGEMNWVNTDTTFTNLPLYREGQERGNYSVKLWQTDRAAEHTIMFNHTVKDPVLRELYNDVRFKRAFSLALDRQQIADTVYLGFAVPSQLQMIPGSKWRNEEWATKDTEYDPDGANALLDEIGLTNRDGQGIRQRSDGRPLVLNMDIPVDDPGSLAVAELIIEFMREVGITFNVRSIAREQVRALIDNNDTEVGIWIGDKCSDAMFPHSPEWHVPYLATGWNVWGMAWAQFYASGGQQGEEPQGDAKLVQELFDEMQITVDEARRLEIGNEILRINAENLWNIGDVGQVPIPVILGSNLRNYPEEGFTGFSWLGNYNYQIEQTYFEGGAWSGERS</sequence>
<dbReference type="Proteomes" id="UP000033632">
    <property type="component" value="Unassembled WGS sequence"/>
</dbReference>
<feature type="domain" description="Solute-binding protein family 5" evidence="3">
    <location>
        <begin position="121"/>
        <end position="526"/>
    </location>
</feature>
<dbReference type="PROSITE" id="PS51318">
    <property type="entry name" value="TAT"/>
    <property type="match status" value="1"/>
</dbReference>
<dbReference type="PATRIC" id="fig|443610.3.peg.928"/>
<comment type="subcellular location">
    <subcellularLocation>
        <location evidence="1">Periplasm</location>
    </subcellularLocation>
</comment>
<proteinExistence type="inferred from homology"/>
<protein>
    <recommendedName>
        <fullName evidence="3">Solute-binding protein family 5 domain-containing protein</fullName>
    </recommendedName>
</protein>
<dbReference type="STRING" id="443610.VE25_13435"/>
<gene>
    <name evidence="4" type="ORF">VE25_13435</name>
</gene>
<comment type="similarity">
    <text evidence="2">Belongs to the bacterial solute-binding protein 5 family.</text>
</comment>
<keyword evidence="5" id="KW-1185">Reference proteome</keyword>
<dbReference type="GO" id="GO:1904680">
    <property type="term" value="F:peptide transmembrane transporter activity"/>
    <property type="evidence" value="ECO:0007669"/>
    <property type="project" value="TreeGrafter"/>
</dbReference>
<dbReference type="EMBL" id="JZEX01000119">
    <property type="protein sequence ID" value="KKB11312.1"/>
    <property type="molecule type" value="Genomic_DNA"/>
</dbReference>
<dbReference type="GO" id="GO:0015833">
    <property type="term" value="P:peptide transport"/>
    <property type="evidence" value="ECO:0007669"/>
    <property type="project" value="TreeGrafter"/>
</dbReference>
<dbReference type="PANTHER" id="PTHR30290:SF62">
    <property type="entry name" value="OLIGOPEPTIDE ABC TRANSPORTER, PERIPLASMIC OLIGOPEPTIDE-BINDING PROTEIN"/>
    <property type="match status" value="1"/>
</dbReference>
<dbReference type="CDD" id="cd08500">
    <property type="entry name" value="PBP2_NikA_DppA_OppA_like_4"/>
    <property type="match status" value="1"/>
</dbReference>
<evidence type="ECO:0000313" key="4">
    <source>
        <dbReference type="EMBL" id="KKB11312.1"/>
    </source>
</evidence>
<dbReference type="PANTHER" id="PTHR30290">
    <property type="entry name" value="PERIPLASMIC BINDING COMPONENT OF ABC TRANSPORTER"/>
    <property type="match status" value="1"/>
</dbReference>
<dbReference type="InterPro" id="IPR023765">
    <property type="entry name" value="SBP_5_CS"/>
</dbReference>
<dbReference type="Pfam" id="PF00496">
    <property type="entry name" value="SBP_bac_5"/>
    <property type="match status" value="1"/>
</dbReference>
<organism evidence="4 5">
    <name type="scientific">Devosia geojensis</name>
    <dbReference type="NCBI Taxonomy" id="443610"/>
    <lineage>
        <taxon>Bacteria</taxon>
        <taxon>Pseudomonadati</taxon>
        <taxon>Pseudomonadota</taxon>
        <taxon>Alphaproteobacteria</taxon>
        <taxon>Hyphomicrobiales</taxon>
        <taxon>Devosiaceae</taxon>
        <taxon>Devosia</taxon>
    </lineage>
</organism>
<evidence type="ECO:0000259" key="3">
    <source>
        <dbReference type="Pfam" id="PF00496"/>
    </source>
</evidence>
<name>A0A0F5FT13_9HYPH</name>
<dbReference type="PROSITE" id="PS01040">
    <property type="entry name" value="SBP_BACTERIAL_5"/>
    <property type="match status" value="1"/>
</dbReference>
<dbReference type="AlphaFoldDB" id="A0A0F5FT13"/>
<comment type="caution">
    <text evidence="4">The sequence shown here is derived from an EMBL/GenBank/DDBJ whole genome shotgun (WGS) entry which is preliminary data.</text>
</comment>
<dbReference type="InterPro" id="IPR039424">
    <property type="entry name" value="SBP_5"/>
</dbReference>
<dbReference type="InterPro" id="IPR000914">
    <property type="entry name" value="SBP_5_dom"/>
</dbReference>
<reference evidence="4 5" key="1">
    <citation type="submission" date="2015-03" db="EMBL/GenBank/DDBJ databases">
        <authorList>
            <person name="Hassan Y.I."/>
            <person name="Lepp D."/>
            <person name="Li X.-Z."/>
            <person name="Zhou T."/>
        </authorList>
    </citation>
    <scope>NUCLEOTIDE SEQUENCE [LARGE SCALE GENOMIC DNA]</scope>
    <source>
        <strain evidence="4 5">BD-c194</strain>
    </source>
</reference>
<dbReference type="SUPFAM" id="SSF53850">
    <property type="entry name" value="Periplasmic binding protein-like II"/>
    <property type="match status" value="1"/>
</dbReference>
<accession>A0A0F5FT13</accession>
<evidence type="ECO:0000256" key="2">
    <source>
        <dbReference type="ARBA" id="ARBA00005695"/>
    </source>
</evidence>
<dbReference type="Gene3D" id="3.10.105.10">
    <property type="entry name" value="Dipeptide-binding Protein, Domain 3"/>
    <property type="match status" value="1"/>
</dbReference>